<comment type="caution">
    <text evidence="1">The sequence shown here is derived from an EMBL/GenBank/DDBJ whole genome shotgun (WGS) entry which is preliminary data.</text>
</comment>
<reference evidence="1" key="1">
    <citation type="journal article" date="2014" name="Int. J. Syst. Evol. Microbiol.">
        <title>Complete genome sequence of Corynebacterium casei LMG S-19264T (=DSM 44701T), isolated from a smear-ripened cheese.</title>
        <authorList>
            <consortium name="US DOE Joint Genome Institute (JGI-PGF)"/>
            <person name="Walter F."/>
            <person name="Albersmeier A."/>
            <person name="Kalinowski J."/>
            <person name="Ruckert C."/>
        </authorList>
    </citation>
    <scope>NUCLEOTIDE SEQUENCE</scope>
    <source>
        <strain evidence="1">KCTC 12710</strain>
    </source>
</reference>
<evidence type="ECO:0000313" key="2">
    <source>
        <dbReference type="Proteomes" id="UP000636004"/>
    </source>
</evidence>
<evidence type="ECO:0000313" key="1">
    <source>
        <dbReference type="EMBL" id="GGZ84006.1"/>
    </source>
</evidence>
<organism evidence="1 2">
    <name type="scientific">Algibacter mikhailovii</name>
    <dbReference type="NCBI Taxonomy" id="425498"/>
    <lineage>
        <taxon>Bacteria</taxon>
        <taxon>Pseudomonadati</taxon>
        <taxon>Bacteroidota</taxon>
        <taxon>Flavobacteriia</taxon>
        <taxon>Flavobacteriales</taxon>
        <taxon>Flavobacteriaceae</taxon>
        <taxon>Algibacter</taxon>
    </lineage>
</organism>
<proteinExistence type="predicted"/>
<gene>
    <name evidence="1" type="ORF">GCM10007028_22240</name>
</gene>
<dbReference type="EMBL" id="BMWZ01000005">
    <property type="protein sequence ID" value="GGZ84006.1"/>
    <property type="molecule type" value="Genomic_DNA"/>
</dbReference>
<keyword evidence="2" id="KW-1185">Reference proteome</keyword>
<dbReference type="AlphaFoldDB" id="A0A918VAK9"/>
<name>A0A918VAK9_9FLAO</name>
<sequence length="59" mass="6697">MFLVKNIEVSRSKLLNLLTMKNFKRLLLIIALVFVASKVLSSDFELIKSEDNNTAIVSK</sequence>
<dbReference type="Proteomes" id="UP000636004">
    <property type="component" value="Unassembled WGS sequence"/>
</dbReference>
<protein>
    <submittedName>
        <fullName evidence="1">Uncharacterized protein</fullName>
    </submittedName>
</protein>
<reference evidence="1" key="2">
    <citation type="submission" date="2020-09" db="EMBL/GenBank/DDBJ databases">
        <authorList>
            <person name="Sun Q."/>
            <person name="Kim S."/>
        </authorList>
    </citation>
    <scope>NUCLEOTIDE SEQUENCE</scope>
    <source>
        <strain evidence="1">KCTC 12710</strain>
    </source>
</reference>
<accession>A0A918VAK9</accession>